<dbReference type="SUPFAM" id="SSF56219">
    <property type="entry name" value="DNase I-like"/>
    <property type="match status" value="1"/>
</dbReference>
<accession>A0A183FXW3</accession>
<dbReference type="OrthoDB" id="418748at2759"/>
<dbReference type="Proteomes" id="UP000050761">
    <property type="component" value="Unassembled WGS sequence"/>
</dbReference>
<dbReference type="PANTHER" id="PTHR23227">
    <property type="entry name" value="BUCENTAUR RELATED"/>
    <property type="match status" value="1"/>
</dbReference>
<name>A0A183FXW3_HELPZ</name>
<reference evidence="1 2" key="1">
    <citation type="submission" date="2018-11" db="EMBL/GenBank/DDBJ databases">
        <authorList>
            <consortium name="Pathogen Informatics"/>
        </authorList>
    </citation>
    <scope>NUCLEOTIDE SEQUENCE [LARGE SCALE GENOMIC DNA]</scope>
</reference>
<evidence type="ECO:0000313" key="1">
    <source>
        <dbReference type="EMBL" id="VDO96079.1"/>
    </source>
</evidence>
<dbReference type="InterPro" id="IPR027124">
    <property type="entry name" value="Swc5/CFDP1/2"/>
</dbReference>
<accession>A0A3P7ZZ98</accession>
<dbReference type="InterPro" id="IPR036691">
    <property type="entry name" value="Endo/exonu/phosph_ase_sf"/>
</dbReference>
<protein>
    <submittedName>
        <fullName evidence="3">RNase H domain-containing protein</fullName>
    </submittedName>
</protein>
<evidence type="ECO:0000313" key="2">
    <source>
        <dbReference type="Proteomes" id="UP000050761"/>
    </source>
</evidence>
<gene>
    <name evidence="1" type="ORF">HPBE_LOCUS13424</name>
</gene>
<dbReference type="AlphaFoldDB" id="A0A183FXW3"/>
<dbReference type="Gene3D" id="3.60.10.10">
    <property type="entry name" value="Endonuclease/exonuclease/phosphatase"/>
    <property type="match status" value="2"/>
</dbReference>
<dbReference type="EMBL" id="UZAH01027911">
    <property type="protein sequence ID" value="VDO96079.1"/>
    <property type="molecule type" value="Genomic_DNA"/>
</dbReference>
<dbReference type="WBParaSite" id="HPBE_0001342301-mRNA-1">
    <property type="protein sequence ID" value="HPBE_0001342301-mRNA-1"/>
    <property type="gene ID" value="HPBE_0001342301"/>
</dbReference>
<proteinExistence type="predicted"/>
<sequence>MKRRRIQVLCLQETRWKGTKAREIGEGVKLYYNGEDTKRNRVGIAVAESLKDSVEAVQRINDRIMSLRLDTKEGDMNGHVRSGRRIVERVHGGKGIGLINQDGERILDLALSHNLAVCTTFFAKRESQKVTYASGGRRTEVDHILVRRAALKTVRDVKVIPGEDVASQHRSDGGDCGAQSATSYKGVHEVGLPDPTGPVNETWRRVTQTILRCARKVLGETKGGTRGDKAAWFWREEVQVAVKKKKEA</sequence>
<dbReference type="PANTHER" id="PTHR23227:SF83">
    <property type="entry name" value="ENDONUCLEASE_EXONUCLEASE_PHOSPHATASE DOMAIN-CONTAINING PROTEIN"/>
    <property type="match status" value="1"/>
</dbReference>
<reference evidence="3" key="2">
    <citation type="submission" date="2019-09" db="UniProtKB">
        <authorList>
            <consortium name="WormBaseParasite"/>
        </authorList>
    </citation>
    <scope>IDENTIFICATION</scope>
</reference>
<evidence type="ECO:0000313" key="3">
    <source>
        <dbReference type="WBParaSite" id="HPBE_0001342301-mRNA-1"/>
    </source>
</evidence>
<keyword evidence="2" id="KW-1185">Reference proteome</keyword>
<organism evidence="2 3">
    <name type="scientific">Heligmosomoides polygyrus</name>
    <name type="common">Parasitic roundworm</name>
    <dbReference type="NCBI Taxonomy" id="6339"/>
    <lineage>
        <taxon>Eukaryota</taxon>
        <taxon>Metazoa</taxon>
        <taxon>Ecdysozoa</taxon>
        <taxon>Nematoda</taxon>
        <taxon>Chromadorea</taxon>
        <taxon>Rhabditida</taxon>
        <taxon>Rhabditina</taxon>
        <taxon>Rhabditomorpha</taxon>
        <taxon>Strongyloidea</taxon>
        <taxon>Heligmosomidae</taxon>
        <taxon>Heligmosomoides</taxon>
    </lineage>
</organism>